<keyword evidence="1" id="KW-0472">Membrane</keyword>
<keyword evidence="1" id="KW-1133">Transmembrane helix</keyword>
<gene>
    <name evidence="2" type="ORF">LTRI10_LOCUS50102</name>
</gene>
<evidence type="ECO:0008006" key="4">
    <source>
        <dbReference type="Google" id="ProtNLM"/>
    </source>
</evidence>
<dbReference type="Proteomes" id="UP001497516">
    <property type="component" value="Chromosome 9"/>
</dbReference>
<sequence>MVAIETEIVDVQIWQEMDEREMVGVLFMLLLLFSLPYLLAINGPAWEKQACYENCSQLVTVVGGSGSSGNRGERQGS</sequence>
<proteinExistence type="predicted"/>
<keyword evidence="1" id="KW-0812">Transmembrane</keyword>
<feature type="transmembrane region" description="Helical" evidence="1">
    <location>
        <begin position="22"/>
        <end position="40"/>
    </location>
</feature>
<protein>
    <recommendedName>
        <fullName evidence="4">Transmembrane protein</fullName>
    </recommendedName>
</protein>
<dbReference type="AlphaFoldDB" id="A0AAV2GIY9"/>
<reference evidence="2 3" key="1">
    <citation type="submission" date="2024-04" db="EMBL/GenBank/DDBJ databases">
        <authorList>
            <person name="Fracassetti M."/>
        </authorList>
    </citation>
    <scope>NUCLEOTIDE SEQUENCE [LARGE SCALE GENOMIC DNA]</scope>
</reference>
<evidence type="ECO:0000256" key="1">
    <source>
        <dbReference type="SAM" id="Phobius"/>
    </source>
</evidence>
<dbReference type="EMBL" id="OZ034822">
    <property type="protein sequence ID" value="CAL1410703.1"/>
    <property type="molecule type" value="Genomic_DNA"/>
</dbReference>
<name>A0AAV2GIY9_9ROSI</name>
<evidence type="ECO:0000313" key="2">
    <source>
        <dbReference type="EMBL" id="CAL1410703.1"/>
    </source>
</evidence>
<accession>A0AAV2GIY9</accession>
<evidence type="ECO:0000313" key="3">
    <source>
        <dbReference type="Proteomes" id="UP001497516"/>
    </source>
</evidence>
<keyword evidence="3" id="KW-1185">Reference proteome</keyword>
<organism evidence="2 3">
    <name type="scientific">Linum trigynum</name>
    <dbReference type="NCBI Taxonomy" id="586398"/>
    <lineage>
        <taxon>Eukaryota</taxon>
        <taxon>Viridiplantae</taxon>
        <taxon>Streptophyta</taxon>
        <taxon>Embryophyta</taxon>
        <taxon>Tracheophyta</taxon>
        <taxon>Spermatophyta</taxon>
        <taxon>Magnoliopsida</taxon>
        <taxon>eudicotyledons</taxon>
        <taxon>Gunneridae</taxon>
        <taxon>Pentapetalae</taxon>
        <taxon>rosids</taxon>
        <taxon>fabids</taxon>
        <taxon>Malpighiales</taxon>
        <taxon>Linaceae</taxon>
        <taxon>Linum</taxon>
    </lineage>
</organism>